<name>A1WW78_HALHL</name>
<dbReference type="PROSITE" id="PS00198">
    <property type="entry name" value="4FE4S_FER_1"/>
    <property type="match status" value="1"/>
</dbReference>
<dbReference type="InterPro" id="IPR050954">
    <property type="entry name" value="ET_IronSulfur_Cluster-Binding"/>
</dbReference>
<evidence type="ECO:0000313" key="8">
    <source>
        <dbReference type="Proteomes" id="UP000000647"/>
    </source>
</evidence>
<dbReference type="KEGG" id="hha:Hhal_1165"/>
<organism evidence="7 8">
    <name type="scientific">Halorhodospira halophila (strain DSM 244 / SL1)</name>
    <name type="common">Ectothiorhodospira halophila (strain DSM 244 / SL1)</name>
    <dbReference type="NCBI Taxonomy" id="349124"/>
    <lineage>
        <taxon>Bacteria</taxon>
        <taxon>Pseudomonadati</taxon>
        <taxon>Pseudomonadota</taxon>
        <taxon>Gammaproteobacteria</taxon>
        <taxon>Chromatiales</taxon>
        <taxon>Ectothiorhodospiraceae</taxon>
        <taxon>Halorhodospira</taxon>
    </lineage>
</organism>
<dbReference type="Gene3D" id="3.30.70.20">
    <property type="match status" value="2"/>
</dbReference>
<dbReference type="HOGENOM" id="CLU_043374_1_2_6"/>
<accession>A1WW78</accession>
<evidence type="ECO:0000256" key="1">
    <source>
        <dbReference type="ARBA" id="ARBA00022485"/>
    </source>
</evidence>
<dbReference type="OrthoDB" id="9779457at2"/>
<dbReference type="Proteomes" id="UP000000647">
    <property type="component" value="Chromosome"/>
</dbReference>
<protein>
    <submittedName>
        <fullName evidence="7">4Fe-4S ferredoxin, iron-sulfur binding domain protein</fullName>
    </submittedName>
</protein>
<dbReference type="PROSITE" id="PS51379">
    <property type="entry name" value="4FE4S_FER_2"/>
    <property type="match status" value="3"/>
</dbReference>
<dbReference type="EMBL" id="CP000544">
    <property type="protein sequence ID" value="ABM61940.1"/>
    <property type="molecule type" value="Genomic_DNA"/>
</dbReference>
<gene>
    <name evidence="7" type="ordered locus">Hhal_1165</name>
</gene>
<dbReference type="SUPFAM" id="SSF54862">
    <property type="entry name" value="4Fe-4S ferredoxins"/>
    <property type="match status" value="1"/>
</dbReference>
<dbReference type="AlphaFoldDB" id="A1WW78"/>
<evidence type="ECO:0000313" key="7">
    <source>
        <dbReference type="EMBL" id="ABM61940.1"/>
    </source>
</evidence>
<dbReference type="Pfam" id="PF13247">
    <property type="entry name" value="Fer4_11"/>
    <property type="match status" value="1"/>
</dbReference>
<reference evidence="7 8" key="2">
    <citation type="journal article" date="2013" name="Stand. Genomic Sci.">
        <title>Complete genome sequence of Halorhodospira halophila SL1.</title>
        <authorList>
            <person name="Challacombe J.F."/>
            <person name="Majid S."/>
            <person name="Deole R."/>
            <person name="Brettin T.S."/>
            <person name="Bruce D."/>
            <person name="Delano S.F."/>
            <person name="Detter J.C."/>
            <person name="Gleasner C.D."/>
            <person name="Han C.S."/>
            <person name="Misra M."/>
            <person name="Reitenga K.G."/>
            <person name="Mikhailova N."/>
            <person name="Woyke T."/>
            <person name="Pitluck S."/>
            <person name="Nolan M."/>
            <person name="Land M.L."/>
            <person name="Saunders E."/>
            <person name="Tapia R."/>
            <person name="Lapidus A."/>
            <person name="Ivanova N."/>
            <person name="Hoff W.D."/>
        </authorList>
    </citation>
    <scope>NUCLEOTIDE SEQUENCE [LARGE SCALE GENOMIC DNA]</scope>
    <source>
        <strain evidence="8">DSM 244 / SL1</strain>
    </source>
</reference>
<dbReference type="STRING" id="349124.Hhal_1165"/>
<dbReference type="InterPro" id="IPR017900">
    <property type="entry name" value="4Fe4S_Fe_S_CS"/>
</dbReference>
<feature type="domain" description="4Fe-4S ferredoxin-type" evidence="6">
    <location>
        <begin position="83"/>
        <end position="112"/>
    </location>
</feature>
<feature type="domain" description="4Fe-4S ferredoxin-type" evidence="6">
    <location>
        <begin position="5"/>
        <end position="34"/>
    </location>
</feature>
<dbReference type="PANTHER" id="PTHR43177">
    <property type="entry name" value="PROTEIN NRFC"/>
    <property type="match status" value="1"/>
</dbReference>
<evidence type="ECO:0000256" key="5">
    <source>
        <dbReference type="SAM" id="MobiDB-lite"/>
    </source>
</evidence>
<evidence type="ECO:0000256" key="4">
    <source>
        <dbReference type="ARBA" id="ARBA00023014"/>
    </source>
</evidence>
<reference evidence="8" key="1">
    <citation type="submission" date="2006-12" db="EMBL/GenBank/DDBJ databases">
        <title>Complete sequence of Halorhodospira halophila SL1.</title>
        <authorList>
            <consortium name="US DOE Joint Genome Institute"/>
            <person name="Copeland A."/>
            <person name="Lucas S."/>
            <person name="Lapidus A."/>
            <person name="Barry K."/>
            <person name="Detter J.C."/>
            <person name="Glavina del Rio T."/>
            <person name="Hammon N."/>
            <person name="Israni S."/>
            <person name="Dalin E."/>
            <person name="Tice H."/>
            <person name="Pitluck S."/>
            <person name="Saunders E."/>
            <person name="Brettin T."/>
            <person name="Bruce D."/>
            <person name="Han C."/>
            <person name="Tapia R."/>
            <person name="Schmutz J."/>
            <person name="Larimer F."/>
            <person name="Land M."/>
            <person name="Hauser L."/>
            <person name="Kyrpides N."/>
            <person name="Mikhailova N."/>
            <person name="Hoff W."/>
            <person name="Richardson P."/>
        </authorList>
    </citation>
    <scope>NUCLEOTIDE SEQUENCE [LARGE SCALE GENOMIC DNA]</scope>
    <source>
        <strain evidence="8">DSM 244 / SL1</strain>
    </source>
</reference>
<keyword evidence="1" id="KW-0004">4Fe-4S</keyword>
<dbReference type="RefSeq" id="WP_011813963.1">
    <property type="nucleotide sequence ID" value="NC_008789.1"/>
</dbReference>
<dbReference type="PANTHER" id="PTHR43177:SF3">
    <property type="entry name" value="PROTEIN NRFC HOMOLOG"/>
    <property type="match status" value="1"/>
</dbReference>
<keyword evidence="3" id="KW-0408">Iron</keyword>
<evidence type="ECO:0000256" key="2">
    <source>
        <dbReference type="ARBA" id="ARBA00022723"/>
    </source>
</evidence>
<evidence type="ECO:0000259" key="6">
    <source>
        <dbReference type="PROSITE" id="PS51379"/>
    </source>
</evidence>
<evidence type="ECO:0000256" key="3">
    <source>
        <dbReference type="ARBA" id="ARBA00023004"/>
    </source>
</evidence>
<keyword evidence="4" id="KW-0411">Iron-sulfur</keyword>
<feature type="region of interest" description="Disordered" evidence="5">
    <location>
        <begin position="238"/>
        <end position="259"/>
    </location>
</feature>
<dbReference type="CDD" id="cd10551">
    <property type="entry name" value="PsrB"/>
    <property type="match status" value="1"/>
</dbReference>
<dbReference type="GO" id="GO:0046872">
    <property type="term" value="F:metal ion binding"/>
    <property type="evidence" value="ECO:0007669"/>
    <property type="project" value="UniProtKB-KW"/>
</dbReference>
<dbReference type="eggNOG" id="COG0437">
    <property type="taxonomic scope" value="Bacteria"/>
</dbReference>
<dbReference type="Pfam" id="PF12800">
    <property type="entry name" value="Fer4_4"/>
    <property type="match status" value="1"/>
</dbReference>
<proteinExistence type="predicted"/>
<keyword evidence="8" id="KW-1185">Reference proteome</keyword>
<dbReference type="InterPro" id="IPR017896">
    <property type="entry name" value="4Fe4S_Fe-S-bd"/>
</dbReference>
<keyword evidence="2" id="KW-0479">Metal-binding</keyword>
<dbReference type="GO" id="GO:0051539">
    <property type="term" value="F:4 iron, 4 sulfur cluster binding"/>
    <property type="evidence" value="ECO:0007669"/>
    <property type="project" value="UniProtKB-KW"/>
</dbReference>
<sequence length="259" mass="28340">MSRDYIMLADTTRCIDCKACVVACRAEWDVPLGHSRDWVASAETRTEQGQPQLHFFPGRCQHCDEAPCIDACPTGAVFKRQDGLVLLEPALCSGCELCVPACPYGARWLDPRTGVVDSCTFCQPLIDAGRQPACVASCPTDALLFGDAADPDSEVARRLEEDGDWFTLSTDEVDCKPRHYYRTGDREVPEAMLPEPPDPYWTQRASESLVNPLAKLGIGGMAALFAVAGAKRFLDRRRGIAEQEPSGEKQATPRGGDDE</sequence>
<feature type="domain" description="4Fe-4S ferredoxin-type" evidence="6">
    <location>
        <begin position="51"/>
        <end position="82"/>
    </location>
</feature>